<dbReference type="AlphaFoldDB" id="A0A8I1SP79"/>
<gene>
    <name evidence="2" type="ORF">JF537_14965</name>
</gene>
<protein>
    <submittedName>
        <fullName evidence="2">ATPase</fullName>
    </submittedName>
</protein>
<keyword evidence="1" id="KW-0472">Membrane</keyword>
<dbReference type="GeneID" id="93680886"/>
<keyword evidence="1" id="KW-1133">Transmembrane helix</keyword>
<accession>A0A8I1SP79</accession>
<keyword evidence="1" id="KW-0812">Transmembrane</keyword>
<feature type="transmembrane region" description="Helical" evidence="1">
    <location>
        <begin position="6"/>
        <end position="23"/>
    </location>
</feature>
<comment type="caution">
    <text evidence="2">The sequence shown here is derived from an EMBL/GenBank/DDBJ whole genome shotgun (WGS) entry which is preliminary data.</text>
</comment>
<feature type="transmembrane region" description="Helical" evidence="1">
    <location>
        <begin position="73"/>
        <end position="93"/>
    </location>
</feature>
<evidence type="ECO:0000313" key="2">
    <source>
        <dbReference type="EMBL" id="MBN8252875.1"/>
    </source>
</evidence>
<dbReference type="RefSeq" id="WP_206782867.1">
    <property type="nucleotide sequence ID" value="NZ_CM125968.1"/>
</dbReference>
<sequence length="102" mass="12035">MGFDFLLIAIVVIGITFFFSKRYKKTEKVDKGFAVSYYKLSYRRKMIRTLTSIPFIIVACGVLYYLSDWPLPIYFGFVGLISVIFLVQVLYNYKMWKKEEQG</sequence>
<name>A0A8I1SP79_9BACI</name>
<dbReference type="EMBL" id="JAEMWV010000007">
    <property type="protein sequence ID" value="MBN8252875.1"/>
    <property type="molecule type" value="Genomic_DNA"/>
</dbReference>
<evidence type="ECO:0000313" key="3">
    <source>
        <dbReference type="Proteomes" id="UP000664578"/>
    </source>
</evidence>
<proteinExistence type="predicted"/>
<reference evidence="2" key="1">
    <citation type="submission" date="2020-12" db="EMBL/GenBank/DDBJ databases">
        <title>PHA producing bacteria isolated from mangrove.</title>
        <authorList>
            <person name="Zheng W."/>
            <person name="Yu S."/>
            <person name="Huang Y."/>
        </authorList>
    </citation>
    <scope>NUCLEOTIDE SEQUENCE</scope>
    <source>
        <strain evidence="2">GN22-4</strain>
    </source>
</reference>
<organism evidence="2 3">
    <name type="scientific">Priestia flexa</name>
    <dbReference type="NCBI Taxonomy" id="86664"/>
    <lineage>
        <taxon>Bacteria</taxon>
        <taxon>Bacillati</taxon>
        <taxon>Bacillota</taxon>
        <taxon>Bacilli</taxon>
        <taxon>Bacillales</taxon>
        <taxon>Bacillaceae</taxon>
        <taxon>Priestia</taxon>
    </lineage>
</organism>
<evidence type="ECO:0000256" key="1">
    <source>
        <dbReference type="SAM" id="Phobius"/>
    </source>
</evidence>
<feature type="transmembrane region" description="Helical" evidence="1">
    <location>
        <begin position="46"/>
        <end position="67"/>
    </location>
</feature>
<dbReference type="Proteomes" id="UP000664578">
    <property type="component" value="Unassembled WGS sequence"/>
</dbReference>